<name>A0A1X7VCS9_AMPQE</name>
<evidence type="ECO:0008006" key="3">
    <source>
        <dbReference type="Google" id="ProtNLM"/>
    </source>
</evidence>
<dbReference type="SMART" id="SM00710">
    <property type="entry name" value="PbH1"/>
    <property type="match status" value="6"/>
</dbReference>
<protein>
    <recommendedName>
        <fullName evidence="3">Right handed beta helix domain-containing protein</fullName>
    </recommendedName>
</protein>
<dbReference type="InterPro" id="IPR006626">
    <property type="entry name" value="PbH1"/>
</dbReference>
<evidence type="ECO:0000256" key="1">
    <source>
        <dbReference type="SAM" id="Phobius"/>
    </source>
</evidence>
<dbReference type="AlphaFoldDB" id="A0A1X7VCS9"/>
<keyword evidence="1" id="KW-0472">Membrane</keyword>
<reference evidence="2" key="1">
    <citation type="submission" date="2017-05" db="UniProtKB">
        <authorList>
            <consortium name="EnsemblMetazoa"/>
        </authorList>
    </citation>
    <scope>IDENTIFICATION</scope>
</reference>
<feature type="transmembrane region" description="Helical" evidence="1">
    <location>
        <begin position="751"/>
        <end position="770"/>
    </location>
</feature>
<organism evidence="2">
    <name type="scientific">Amphimedon queenslandica</name>
    <name type="common">Sponge</name>
    <dbReference type="NCBI Taxonomy" id="400682"/>
    <lineage>
        <taxon>Eukaryota</taxon>
        <taxon>Metazoa</taxon>
        <taxon>Porifera</taxon>
        <taxon>Demospongiae</taxon>
        <taxon>Heteroscleromorpha</taxon>
        <taxon>Haplosclerida</taxon>
        <taxon>Niphatidae</taxon>
        <taxon>Amphimedon</taxon>
    </lineage>
</organism>
<dbReference type="EnsemblMetazoa" id="Aqu2.1.37836_001">
    <property type="protein sequence ID" value="Aqu2.1.37836_001"/>
    <property type="gene ID" value="Aqu2.1.37836"/>
</dbReference>
<feature type="transmembrane region" description="Helical" evidence="1">
    <location>
        <begin position="829"/>
        <end position="852"/>
    </location>
</feature>
<keyword evidence="1" id="KW-0812">Transmembrane</keyword>
<evidence type="ECO:0000313" key="2">
    <source>
        <dbReference type="EnsemblMetazoa" id="Aqu2.1.37836_001"/>
    </source>
</evidence>
<proteinExistence type="predicted"/>
<accession>A0A1X7VCS9</accession>
<dbReference type="InParanoid" id="A0A1X7VCS9"/>
<dbReference type="OrthoDB" id="6761011at2759"/>
<feature type="transmembrane region" description="Helical" evidence="1">
    <location>
        <begin position="776"/>
        <end position="796"/>
    </location>
</feature>
<feature type="transmembrane region" description="Helical" evidence="1">
    <location>
        <begin position="803"/>
        <end position="823"/>
    </location>
</feature>
<sequence>QYSDHITISNISLNFFDCTVEFISSNNITITNFSLFGSMLGMLWLSNAFDVNISSSVFNVDSFIYYDPLPAYSSELLHYSLTLTNVTLKWLKGSGNQMFIVLNHGTSYNVSITINHLNSPQSLLFKVCDSIFNSFITKSSFHDNNVDAAIDIKFCDNLYSTNYTYPGSRSHSNVILIEDNQFYNNWYGIQINAEKYLPGAVNYHIVIKSCLMRDNELGGLDIDATFLRFLQIDIIDTELIGNKENRIMNSNAISLSNVTVANNTSTGLTLKRSLVTIKNNLIFRKNTGVVGGGLAINDSSRLIVSSSANLEFIDNHASYKGGGIYAELSAYDDIKLMTPNIPLTLINNSAGLVGGDMYGVSHMTHTNQFNLTNPNISSTGVPFQFKFTHKNINSTSDAEHICFCDPHTTSNYENCLHNVSDQYIYPGQALKFNVALFGLNYFKSKTLTDGTVQILNDTSSLLSQTQIPNTCSLIECTPKLIQTGQYQSYLSIDYIHSLPTKIFPSFIVKECPIGFSIDKSQGSCTCSQSVSRENVKCDINNLNITHNGLLWIGTYDTSTPFNANATNPNACIITEDCLLYCSPNFVTFQLNDTDTQCVDNRGHRMCGSCTEGYSLLMGSNKRYGKISRLMGSHAVPVLSTLTFLSYTKLVRTIVIVLHKREVTLHCTNESVRSVSLWYEDPNVEYAKGKHAGLFGFALLVSVFFVVPYTLFLLCHPVLEKYLSHFKLFKSWSRFKPIIDAYSGPMKDEYRFWPGLLLVSRIPVLLTVTFLKNESHVLLLAVATFILSLSFIFGGVYRKKLNNIIEFWFLLNLCIMASLSIAFTDESKVLIWYNTCLSVFIFSFILIVVYHLYLQLSHMKCFDVLIKKLFKKQDEDDEPLLDVTKSHLIVDQQRRAMVPSSTDVRRCASRESVVELF</sequence>
<keyword evidence="1" id="KW-1133">Transmembrane helix</keyword>
<feature type="transmembrane region" description="Helical" evidence="1">
    <location>
        <begin position="693"/>
        <end position="718"/>
    </location>
</feature>